<evidence type="ECO:0000313" key="3">
    <source>
        <dbReference type="EMBL" id="RGW53027.1"/>
    </source>
</evidence>
<dbReference type="RefSeq" id="WP_117612734.1">
    <property type="nucleotide sequence ID" value="NZ_QRWH01000002.1"/>
</dbReference>
<dbReference type="PANTHER" id="PTHR34374">
    <property type="entry name" value="LARGE RIBOSOMAL RNA SUBUNIT ACCUMULATION PROTEIN YCED HOMOLOG 1, CHLOROPLASTIC"/>
    <property type="match status" value="1"/>
</dbReference>
<gene>
    <name evidence="3" type="ORF">DWV67_09015</name>
    <name evidence="2" type="ORF">DWX53_02815</name>
    <name evidence="1" type="ORF">DXB12_01215</name>
</gene>
<dbReference type="Proteomes" id="UP000283630">
    <property type="component" value="Unassembled WGS sequence"/>
</dbReference>
<dbReference type="PANTHER" id="PTHR34374:SF1">
    <property type="entry name" value="LARGE RIBOSOMAL RNA SUBUNIT ACCUMULATION PROTEIN YCED HOMOLOG 1, CHLOROPLASTIC"/>
    <property type="match status" value="1"/>
</dbReference>
<dbReference type="Proteomes" id="UP000261055">
    <property type="component" value="Unassembled WGS sequence"/>
</dbReference>
<dbReference type="EMBL" id="QSAJ01000019">
    <property type="protein sequence ID" value="RGW53027.1"/>
    <property type="molecule type" value="Genomic_DNA"/>
</dbReference>
<dbReference type="InterPro" id="IPR003772">
    <property type="entry name" value="YceD"/>
</dbReference>
<reference evidence="4 5" key="1">
    <citation type="submission" date="2018-08" db="EMBL/GenBank/DDBJ databases">
        <title>A genome reference for cultivated species of the human gut microbiota.</title>
        <authorList>
            <person name="Zou Y."/>
            <person name="Xue W."/>
            <person name="Luo G."/>
        </authorList>
    </citation>
    <scope>NUCLEOTIDE SEQUENCE [LARGE SCALE GENOMIC DNA]</scope>
    <source>
        <strain evidence="3 5">AF12-11</strain>
        <strain evidence="2 6">AF19-4AC</strain>
        <strain evidence="1 4">OM02-12</strain>
    </source>
</reference>
<evidence type="ECO:0000313" key="5">
    <source>
        <dbReference type="Proteomes" id="UP000266376"/>
    </source>
</evidence>
<evidence type="ECO:0000313" key="6">
    <source>
        <dbReference type="Proteomes" id="UP000283630"/>
    </source>
</evidence>
<dbReference type="Proteomes" id="UP000266376">
    <property type="component" value="Unassembled WGS sequence"/>
</dbReference>
<name>A0A395XPF3_9FIRM</name>
<comment type="caution">
    <text evidence="3">The sequence shown here is derived from an EMBL/GenBank/DDBJ whole genome shotgun (WGS) entry which is preliminary data.</text>
</comment>
<organism evidence="3 5">
    <name type="scientific">Dorea formicigenerans</name>
    <dbReference type="NCBI Taxonomy" id="39486"/>
    <lineage>
        <taxon>Bacteria</taxon>
        <taxon>Bacillati</taxon>
        <taxon>Bacillota</taxon>
        <taxon>Clostridia</taxon>
        <taxon>Lachnospirales</taxon>
        <taxon>Lachnospiraceae</taxon>
        <taxon>Dorea</taxon>
    </lineage>
</organism>
<dbReference type="AlphaFoldDB" id="A0A395XPF3"/>
<sequence length="177" mass="19785">MLIDLSNVLSEPHRSVDETVPCELKIFRNGLGEYPVTESSDVHVKINYMENGKLQIEGTCKLTVEIPCDRCLEPVATVFDLNISRITKGNVTDESEVESEDLDEANYIDGYTLDVDQLISSEILIGWPTKILCSEDCKGICNVCGQNLNQGTCNCEDTSLDPRMSVIRDVFKNFKEV</sequence>
<dbReference type="EMBL" id="QRWH01000002">
    <property type="protein sequence ID" value="RGT11351.1"/>
    <property type="molecule type" value="Genomic_DNA"/>
</dbReference>
<dbReference type="Pfam" id="PF02620">
    <property type="entry name" value="YceD"/>
    <property type="match status" value="1"/>
</dbReference>
<keyword evidence="4" id="KW-1185">Reference proteome</keyword>
<accession>A0A395XPF3</accession>
<evidence type="ECO:0000313" key="4">
    <source>
        <dbReference type="Proteomes" id="UP000261055"/>
    </source>
</evidence>
<evidence type="ECO:0000313" key="1">
    <source>
        <dbReference type="EMBL" id="RGO54941.1"/>
    </source>
</evidence>
<dbReference type="EMBL" id="QSVQ01000001">
    <property type="protein sequence ID" value="RGO54941.1"/>
    <property type="molecule type" value="Genomic_DNA"/>
</dbReference>
<evidence type="ECO:0000313" key="2">
    <source>
        <dbReference type="EMBL" id="RGT11351.1"/>
    </source>
</evidence>
<protein>
    <submittedName>
        <fullName evidence="3">DUF177 domain-containing protein</fullName>
    </submittedName>
</protein>
<proteinExistence type="predicted"/>